<dbReference type="Proteomes" id="UP000198815">
    <property type="component" value="Unassembled WGS sequence"/>
</dbReference>
<keyword evidence="3" id="KW-0732">Signal</keyword>
<keyword evidence="2" id="KW-0812">Transmembrane</keyword>
<feature type="signal peptide" evidence="3">
    <location>
        <begin position="1"/>
        <end position="34"/>
    </location>
</feature>
<evidence type="ECO:0000256" key="2">
    <source>
        <dbReference type="SAM" id="Phobius"/>
    </source>
</evidence>
<feature type="region of interest" description="Disordered" evidence="1">
    <location>
        <begin position="32"/>
        <end position="84"/>
    </location>
</feature>
<sequence>MTAHHHPAIAARIRAGISAAVLAVSLGMPVAAQAQTAEPSSSGSSIQAPDSQPGQSSHAVASPAPGASESQHSAAEASPDSSPLSRAKTVTALVLVVLLAAAAAGVAYLRSGRENTTR</sequence>
<accession>A0A1H9TWR7</accession>
<dbReference type="RefSeq" id="WP_091971172.1">
    <property type="nucleotide sequence ID" value="NZ_FOGZ01000030.1"/>
</dbReference>
<reference evidence="4 5" key="1">
    <citation type="submission" date="2016-10" db="EMBL/GenBank/DDBJ databases">
        <authorList>
            <person name="de Groot N.N."/>
        </authorList>
    </citation>
    <scope>NUCLEOTIDE SEQUENCE [LARGE SCALE GENOMIC DNA]</scope>
    <source>
        <strain evidence="4 5">DSM 16859</strain>
    </source>
</reference>
<keyword evidence="5" id="KW-1185">Reference proteome</keyword>
<dbReference type="AlphaFoldDB" id="A0A1H9TWR7"/>
<feature type="transmembrane region" description="Helical" evidence="2">
    <location>
        <begin position="90"/>
        <end position="109"/>
    </location>
</feature>
<gene>
    <name evidence="4" type="ORF">SAMN05443377_13016</name>
</gene>
<dbReference type="EMBL" id="FOGZ01000030">
    <property type="protein sequence ID" value="SES01492.1"/>
    <property type="molecule type" value="Genomic_DNA"/>
</dbReference>
<evidence type="ECO:0000313" key="5">
    <source>
        <dbReference type="Proteomes" id="UP000198815"/>
    </source>
</evidence>
<evidence type="ECO:0000256" key="1">
    <source>
        <dbReference type="SAM" id="MobiDB-lite"/>
    </source>
</evidence>
<name>A0A1H9TWR7_9ACTN</name>
<evidence type="ECO:0000256" key="3">
    <source>
        <dbReference type="SAM" id="SignalP"/>
    </source>
</evidence>
<keyword evidence="2" id="KW-1133">Transmembrane helix</keyword>
<evidence type="ECO:0000313" key="4">
    <source>
        <dbReference type="EMBL" id="SES01492.1"/>
    </source>
</evidence>
<keyword evidence="2" id="KW-0472">Membrane</keyword>
<organism evidence="4 5">
    <name type="scientific">Propionibacterium cyclohexanicum</name>
    <dbReference type="NCBI Taxonomy" id="64702"/>
    <lineage>
        <taxon>Bacteria</taxon>
        <taxon>Bacillati</taxon>
        <taxon>Actinomycetota</taxon>
        <taxon>Actinomycetes</taxon>
        <taxon>Propionibacteriales</taxon>
        <taxon>Propionibacteriaceae</taxon>
        <taxon>Propionibacterium</taxon>
    </lineage>
</organism>
<feature type="compositionally biased region" description="Low complexity" evidence="1">
    <location>
        <begin position="67"/>
        <end position="78"/>
    </location>
</feature>
<protein>
    <submittedName>
        <fullName evidence="4">Uncharacterized protein</fullName>
    </submittedName>
</protein>
<feature type="chain" id="PRO_5011663561" evidence="3">
    <location>
        <begin position="35"/>
        <end position="118"/>
    </location>
</feature>
<feature type="compositionally biased region" description="Polar residues" evidence="1">
    <location>
        <begin position="33"/>
        <end position="59"/>
    </location>
</feature>
<proteinExistence type="predicted"/>